<evidence type="ECO:0000256" key="2">
    <source>
        <dbReference type="ARBA" id="ARBA00022475"/>
    </source>
</evidence>
<comment type="subcellular location">
    <subcellularLocation>
        <location evidence="1">Cell membrane</location>
        <topology evidence="1">Multi-pass membrane protein</topology>
    </subcellularLocation>
</comment>
<evidence type="ECO:0000256" key="5">
    <source>
        <dbReference type="ARBA" id="ARBA00023136"/>
    </source>
</evidence>
<dbReference type="PANTHER" id="PTHR33529:SF6">
    <property type="entry name" value="YJGP_YJGQ FAMILY PERMEASE"/>
    <property type="match status" value="1"/>
</dbReference>
<keyword evidence="8" id="KW-1185">Reference proteome</keyword>
<accession>A0ABQ6ABJ6</accession>
<dbReference type="EMBL" id="BSOS01000079">
    <property type="protein sequence ID" value="GLR68161.1"/>
    <property type="molecule type" value="Genomic_DNA"/>
</dbReference>
<gene>
    <name evidence="7" type="ORF">GCM10010909_28420</name>
</gene>
<evidence type="ECO:0000256" key="6">
    <source>
        <dbReference type="SAM" id="Phobius"/>
    </source>
</evidence>
<dbReference type="InterPro" id="IPR005495">
    <property type="entry name" value="LptG/LptF_permease"/>
</dbReference>
<dbReference type="Proteomes" id="UP001156641">
    <property type="component" value="Unassembled WGS sequence"/>
</dbReference>
<reference evidence="8" key="1">
    <citation type="journal article" date="2019" name="Int. J. Syst. Evol. Microbiol.">
        <title>The Global Catalogue of Microorganisms (GCM) 10K type strain sequencing project: providing services to taxonomists for standard genome sequencing and annotation.</title>
        <authorList>
            <consortium name="The Broad Institute Genomics Platform"/>
            <consortium name="The Broad Institute Genome Sequencing Center for Infectious Disease"/>
            <person name="Wu L."/>
            <person name="Ma J."/>
        </authorList>
    </citation>
    <scope>NUCLEOTIDE SEQUENCE [LARGE SCALE GENOMIC DNA]</scope>
    <source>
        <strain evidence="8">NBRC 112502</strain>
    </source>
</reference>
<feature type="transmembrane region" description="Helical" evidence="6">
    <location>
        <begin position="283"/>
        <end position="303"/>
    </location>
</feature>
<dbReference type="InterPro" id="IPR030922">
    <property type="entry name" value="LptF"/>
</dbReference>
<keyword evidence="3 6" id="KW-0812">Transmembrane</keyword>
<dbReference type="NCBIfam" id="TIGR04407">
    <property type="entry name" value="LptF_YjgP"/>
    <property type="match status" value="1"/>
</dbReference>
<feature type="transmembrane region" description="Helical" evidence="6">
    <location>
        <begin position="12"/>
        <end position="35"/>
    </location>
</feature>
<dbReference type="Pfam" id="PF03739">
    <property type="entry name" value="LptF_LptG"/>
    <property type="match status" value="1"/>
</dbReference>
<evidence type="ECO:0000256" key="3">
    <source>
        <dbReference type="ARBA" id="ARBA00022692"/>
    </source>
</evidence>
<evidence type="ECO:0000256" key="1">
    <source>
        <dbReference type="ARBA" id="ARBA00004651"/>
    </source>
</evidence>
<feature type="transmembrane region" description="Helical" evidence="6">
    <location>
        <begin position="105"/>
        <end position="127"/>
    </location>
</feature>
<keyword evidence="2" id="KW-1003">Cell membrane</keyword>
<feature type="transmembrane region" description="Helical" evidence="6">
    <location>
        <begin position="341"/>
        <end position="361"/>
    </location>
</feature>
<feature type="transmembrane region" description="Helical" evidence="6">
    <location>
        <begin position="55"/>
        <end position="84"/>
    </location>
</feature>
<name>A0ABQ6ABJ6_9PROT</name>
<comment type="caution">
    <text evidence="7">The sequence shown here is derived from an EMBL/GenBank/DDBJ whole genome shotgun (WGS) entry which is preliminary data.</text>
</comment>
<dbReference type="PANTHER" id="PTHR33529">
    <property type="entry name" value="SLR0882 PROTEIN-RELATED"/>
    <property type="match status" value="1"/>
</dbReference>
<protein>
    <recommendedName>
        <fullName evidence="9">Lipopolysaccharide export system permease protein LptF</fullName>
    </recommendedName>
</protein>
<evidence type="ECO:0008006" key="9">
    <source>
        <dbReference type="Google" id="ProtNLM"/>
    </source>
</evidence>
<proteinExistence type="predicted"/>
<organism evidence="7 8">
    <name type="scientific">Acidocella aquatica</name>
    <dbReference type="NCBI Taxonomy" id="1922313"/>
    <lineage>
        <taxon>Bacteria</taxon>
        <taxon>Pseudomonadati</taxon>
        <taxon>Pseudomonadota</taxon>
        <taxon>Alphaproteobacteria</taxon>
        <taxon>Acetobacterales</taxon>
        <taxon>Acidocellaceae</taxon>
        <taxon>Acidocella</taxon>
    </lineage>
</organism>
<evidence type="ECO:0000256" key="4">
    <source>
        <dbReference type="ARBA" id="ARBA00022989"/>
    </source>
</evidence>
<feature type="transmembrane region" description="Helical" evidence="6">
    <location>
        <begin position="315"/>
        <end position="335"/>
    </location>
</feature>
<keyword evidence="5 6" id="KW-0472">Membrane</keyword>
<dbReference type="RefSeq" id="WP_284259004.1">
    <property type="nucleotide sequence ID" value="NZ_BSOS01000079.1"/>
</dbReference>
<keyword evidence="4 6" id="KW-1133">Transmembrane helix</keyword>
<sequence length="367" mass="39220">MDRRPHLTRIDRYIFGQLLIALVLVTVGLVALIWLTQSLRFIQIIVNHGLSPVVFIKLTSLLVPSFVATILPITCFIVVLFIYARLGSDREITVMRACGLSDFTLARPALGLAMAATLAGYALNLIVVPASLGSFRTYQYEIRNQIAAFLLEPGVFTPVADHITVYVQSRGADDSLGGILIEDGRDPAAPATILATSGQLLVSPQGPVVVLENGSREQIDAKTGRLDVLTFQRNVVSLAQTAKAAIPDMVDSAEAHLADLLNPPASLPPGDRGKWLVEAHRRLTAPLSTLSFTLIGLLAALRGMFRRNGGLVRPVGAVVAVTLLVALSLGVSNLAARNTALLPLIWVVAVLPGLVSGVLLFSRRAPL</sequence>
<evidence type="ECO:0000313" key="8">
    <source>
        <dbReference type="Proteomes" id="UP001156641"/>
    </source>
</evidence>
<evidence type="ECO:0000313" key="7">
    <source>
        <dbReference type="EMBL" id="GLR68161.1"/>
    </source>
</evidence>